<gene>
    <name evidence="1" type="ORF">INQ42_10610</name>
</gene>
<dbReference type="EMBL" id="CP063657">
    <property type="protein sequence ID" value="QOW21673.1"/>
    <property type="molecule type" value="Genomic_DNA"/>
</dbReference>
<keyword evidence="2" id="KW-1185">Reference proteome</keyword>
<name>A0A7S6UJZ6_9GAMM</name>
<dbReference type="RefSeq" id="WP_194034236.1">
    <property type="nucleotide sequence ID" value="NZ_CP063657.1"/>
</dbReference>
<proteinExistence type="predicted"/>
<evidence type="ECO:0000313" key="2">
    <source>
        <dbReference type="Proteomes" id="UP000593932"/>
    </source>
</evidence>
<dbReference type="Proteomes" id="UP000593932">
    <property type="component" value="Chromosome"/>
</dbReference>
<evidence type="ECO:0000313" key="1">
    <source>
        <dbReference type="EMBL" id="QOW21673.1"/>
    </source>
</evidence>
<organism evidence="1 2">
    <name type="scientific">Novilysobacter avium</name>
    <dbReference type="NCBI Taxonomy" id="2781023"/>
    <lineage>
        <taxon>Bacteria</taxon>
        <taxon>Pseudomonadati</taxon>
        <taxon>Pseudomonadota</taxon>
        <taxon>Gammaproteobacteria</taxon>
        <taxon>Lysobacterales</taxon>
        <taxon>Lysobacteraceae</taxon>
        <taxon>Novilysobacter</taxon>
    </lineage>
</organism>
<protein>
    <submittedName>
        <fullName evidence="1">Uncharacterized protein</fullName>
    </submittedName>
</protein>
<accession>A0A7S6UJZ6</accession>
<sequence>MPSPHMGAYSSSGGDDQVSNTTTYYAIIYVIRGAAATVCLTPGRFADPRSIYDRPEIVAPRSRIEDWEADAVLRARISQQ</sequence>
<reference evidence="1 2" key="1">
    <citation type="submission" date="2020-10" db="EMBL/GenBank/DDBJ databases">
        <title>complete genome sequencing of Lysobacter sp. H23M41.</title>
        <authorList>
            <person name="Bae J.-W."/>
            <person name="Lee S.-Y."/>
        </authorList>
    </citation>
    <scope>NUCLEOTIDE SEQUENCE [LARGE SCALE GENOMIC DNA]</scope>
    <source>
        <strain evidence="1 2">H23M41</strain>
    </source>
</reference>